<dbReference type="NCBIfam" id="TIGR00469">
    <property type="entry name" value="pheS_mito"/>
    <property type="match status" value="1"/>
</dbReference>
<reference evidence="17" key="1">
    <citation type="submission" date="2021-06" db="EMBL/GenBank/DDBJ databases">
        <authorList>
            <person name="Kallberg Y."/>
            <person name="Tangrot J."/>
            <person name="Rosling A."/>
        </authorList>
    </citation>
    <scope>NUCLEOTIDE SEQUENCE</scope>
    <source>
        <strain evidence="17">CL551</strain>
    </source>
</reference>
<dbReference type="Pfam" id="PF01409">
    <property type="entry name" value="tRNA-synt_2d"/>
    <property type="match status" value="2"/>
</dbReference>
<dbReference type="GO" id="GO:0005524">
    <property type="term" value="F:ATP binding"/>
    <property type="evidence" value="ECO:0007669"/>
    <property type="project" value="UniProtKB-KW"/>
</dbReference>
<dbReference type="SUPFAM" id="SSF55681">
    <property type="entry name" value="Class II aaRS and biotin synthetases"/>
    <property type="match status" value="1"/>
</dbReference>
<comment type="function">
    <text evidence="13">Is responsible for the charging of tRNA(Phe) with phenylalanine in mitochondrial translation.</text>
</comment>
<evidence type="ECO:0000256" key="11">
    <source>
        <dbReference type="ARBA" id="ARBA00031194"/>
    </source>
</evidence>
<keyword evidence="8" id="KW-0809">Transit peptide</keyword>
<evidence type="ECO:0000256" key="6">
    <source>
        <dbReference type="ARBA" id="ARBA00022840"/>
    </source>
</evidence>
<evidence type="ECO:0000256" key="14">
    <source>
        <dbReference type="ARBA" id="ARBA00073229"/>
    </source>
</evidence>
<dbReference type="InterPro" id="IPR005121">
    <property type="entry name" value="Fdx_antiC-bd"/>
</dbReference>
<evidence type="ECO:0000256" key="10">
    <source>
        <dbReference type="ARBA" id="ARBA00023146"/>
    </source>
</evidence>
<evidence type="ECO:0000256" key="13">
    <source>
        <dbReference type="ARBA" id="ARBA00057761"/>
    </source>
</evidence>
<dbReference type="PROSITE" id="PS50862">
    <property type="entry name" value="AA_TRNA_LIGASE_II"/>
    <property type="match status" value="1"/>
</dbReference>
<dbReference type="PROSITE" id="PS51447">
    <property type="entry name" value="FDX_ACB"/>
    <property type="match status" value="1"/>
</dbReference>
<keyword evidence="4" id="KW-0436">Ligase</keyword>
<dbReference type="GO" id="GO:0006432">
    <property type="term" value="P:phenylalanyl-tRNA aminoacylation"/>
    <property type="evidence" value="ECO:0007669"/>
    <property type="project" value="InterPro"/>
</dbReference>
<dbReference type="InterPro" id="IPR036690">
    <property type="entry name" value="Fdx_antiC-bd_sf"/>
</dbReference>
<dbReference type="GO" id="GO:0005759">
    <property type="term" value="C:mitochondrial matrix"/>
    <property type="evidence" value="ECO:0007669"/>
    <property type="project" value="UniProtKB-SubCell"/>
</dbReference>
<evidence type="ECO:0000256" key="2">
    <source>
        <dbReference type="ARBA" id="ARBA00008226"/>
    </source>
</evidence>
<evidence type="ECO:0000259" key="16">
    <source>
        <dbReference type="PROSITE" id="PS51447"/>
    </source>
</evidence>
<dbReference type="FunFam" id="3.30.930.10:FF:000053">
    <property type="entry name" value="Phenylalanyl-tRNA synthetase mitochondrial"/>
    <property type="match status" value="1"/>
</dbReference>
<keyword evidence="7" id="KW-0648">Protein biosynthesis</keyword>
<dbReference type="SUPFAM" id="SSF54991">
    <property type="entry name" value="Anticodon-binding domain of PheRS"/>
    <property type="match status" value="1"/>
</dbReference>
<name>A0A9N9AJC0_9GLOM</name>
<keyword evidence="10" id="KW-0030">Aminoacyl-tRNA synthetase</keyword>
<dbReference type="EC" id="6.1.1.20" evidence="3"/>
<dbReference type="Gene3D" id="3.30.930.10">
    <property type="entry name" value="Bira Bifunctional Protein, Domain 2"/>
    <property type="match status" value="1"/>
</dbReference>
<evidence type="ECO:0000256" key="3">
    <source>
        <dbReference type="ARBA" id="ARBA00012814"/>
    </source>
</evidence>
<keyword evidence="5" id="KW-0547">Nucleotide-binding</keyword>
<dbReference type="EMBL" id="CAJVPV010002585">
    <property type="protein sequence ID" value="CAG8530530.1"/>
    <property type="molecule type" value="Genomic_DNA"/>
</dbReference>
<dbReference type="AlphaFoldDB" id="A0A9N9AJC0"/>
<evidence type="ECO:0000256" key="8">
    <source>
        <dbReference type="ARBA" id="ARBA00022946"/>
    </source>
</evidence>
<dbReference type="InterPro" id="IPR045864">
    <property type="entry name" value="aa-tRNA-synth_II/BPL/LPL"/>
</dbReference>
<dbReference type="CDD" id="cd00496">
    <property type="entry name" value="PheRS_alpha_core"/>
    <property type="match status" value="1"/>
</dbReference>
<dbReference type="Gene3D" id="3.30.70.380">
    <property type="entry name" value="Ferrodoxin-fold anticodon-binding domain"/>
    <property type="match status" value="1"/>
</dbReference>
<evidence type="ECO:0000259" key="15">
    <source>
        <dbReference type="PROSITE" id="PS50862"/>
    </source>
</evidence>
<keyword evidence="9" id="KW-0496">Mitochondrion</keyword>
<keyword evidence="6" id="KW-0067">ATP-binding</keyword>
<evidence type="ECO:0000256" key="9">
    <source>
        <dbReference type="ARBA" id="ARBA00023128"/>
    </source>
</evidence>
<evidence type="ECO:0000256" key="1">
    <source>
        <dbReference type="ARBA" id="ARBA00004305"/>
    </source>
</evidence>
<dbReference type="Proteomes" id="UP000789342">
    <property type="component" value="Unassembled WGS sequence"/>
</dbReference>
<dbReference type="GO" id="GO:0000049">
    <property type="term" value="F:tRNA binding"/>
    <property type="evidence" value="ECO:0007669"/>
    <property type="project" value="InterPro"/>
</dbReference>
<comment type="subcellular location">
    <subcellularLocation>
        <location evidence="1">Mitochondrion matrix</location>
    </subcellularLocation>
</comment>
<evidence type="ECO:0000313" key="17">
    <source>
        <dbReference type="EMBL" id="CAG8530530.1"/>
    </source>
</evidence>
<feature type="non-terminal residue" evidence="17">
    <location>
        <position position="1"/>
    </location>
</feature>
<evidence type="ECO:0000256" key="12">
    <source>
        <dbReference type="ARBA" id="ARBA00049255"/>
    </source>
</evidence>
<organism evidence="17 18">
    <name type="scientific">Acaulospora morrowiae</name>
    <dbReference type="NCBI Taxonomy" id="94023"/>
    <lineage>
        <taxon>Eukaryota</taxon>
        <taxon>Fungi</taxon>
        <taxon>Fungi incertae sedis</taxon>
        <taxon>Mucoromycota</taxon>
        <taxon>Glomeromycotina</taxon>
        <taxon>Glomeromycetes</taxon>
        <taxon>Diversisporales</taxon>
        <taxon>Acaulosporaceae</taxon>
        <taxon>Acaulospora</taxon>
    </lineage>
</organism>
<evidence type="ECO:0000256" key="4">
    <source>
        <dbReference type="ARBA" id="ARBA00022598"/>
    </source>
</evidence>
<dbReference type="GO" id="GO:0004826">
    <property type="term" value="F:phenylalanine-tRNA ligase activity"/>
    <property type="evidence" value="ECO:0007669"/>
    <property type="project" value="UniProtKB-EC"/>
</dbReference>
<evidence type="ECO:0000313" key="18">
    <source>
        <dbReference type="Proteomes" id="UP000789342"/>
    </source>
</evidence>
<comment type="similarity">
    <text evidence="2">Belongs to the class-II aminoacyl-tRNA synthetase family.</text>
</comment>
<dbReference type="OrthoDB" id="4457at2759"/>
<dbReference type="InterPro" id="IPR002319">
    <property type="entry name" value="Phenylalanyl-tRNA_Synthase"/>
</dbReference>
<comment type="catalytic activity">
    <reaction evidence="12">
        <text>tRNA(Phe) + L-phenylalanine + ATP = L-phenylalanyl-tRNA(Phe) + AMP + diphosphate + H(+)</text>
        <dbReference type="Rhea" id="RHEA:19413"/>
        <dbReference type="Rhea" id="RHEA-COMP:9668"/>
        <dbReference type="Rhea" id="RHEA-COMP:9699"/>
        <dbReference type="ChEBI" id="CHEBI:15378"/>
        <dbReference type="ChEBI" id="CHEBI:30616"/>
        <dbReference type="ChEBI" id="CHEBI:33019"/>
        <dbReference type="ChEBI" id="CHEBI:58095"/>
        <dbReference type="ChEBI" id="CHEBI:78442"/>
        <dbReference type="ChEBI" id="CHEBI:78531"/>
        <dbReference type="ChEBI" id="CHEBI:456215"/>
        <dbReference type="EC" id="6.1.1.20"/>
    </reaction>
</comment>
<dbReference type="InterPro" id="IPR004530">
    <property type="entry name" value="Phe-tRNA-synth_IIc_mito"/>
</dbReference>
<dbReference type="PANTHER" id="PTHR11538:SF41">
    <property type="entry name" value="PHENYLALANINE--TRNA LIGASE, MITOCHONDRIAL"/>
    <property type="match status" value="1"/>
</dbReference>
<evidence type="ECO:0000256" key="7">
    <source>
        <dbReference type="ARBA" id="ARBA00022917"/>
    </source>
</evidence>
<proteinExistence type="inferred from homology"/>
<keyword evidence="18" id="KW-1185">Reference proteome</keyword>
<evidence type="ECO:0000256" key="5">
    <source>
        <dbReference type="ARBA" id="ARBA00022741"/>
    </source>
</evidence>
<protein>
    <recommendedName>
        <fullName evidence="14">Phenylalanine--tRNA ligase, mitochondrial</fullName>
        <ecNumber evidence="3">6.1.1.20</ecNumber>
    </recommendedName>
    <alternativeName>
        <fullName evidence="11">Phenylalanyl-tRNA synthetase</fullName>
    </alternativeName>
</protein>
<accession>A0A9N9AJC0</accession>
<dbReference type="PANTHER" id="PTHR11538">
    <property type="entry name" value="PHENYLALANYL-TRNA SYNTHETASE"/>
    <property type="match status" value="1"/>
</dbReference>
<feature type="domain" description="Aminoacyl-transfer RNA synthetases class-II family profile" evidence="15">
    <location>
        <begin position="76"/>
        <end position="327"/>
    </location>
</feature>
<feature type="domain" description="FDX-ACB" evidence="16">
    <location>
        <begin position="345"/>
        <end position="396"/>
    </location>
</feature>
<dbReference type="InterPro" id="IPR006195">
    <property type="entry name" value="aa-tRNA-synth_II"/>
</dbReference>
<comment type="caution">
    <text evidence="17">The sequence shown here is derived from an EMBL/GenBank/DDBJ whole genome shotgun (WGS) entry which is preliminary data.</text>
</comment>
<sequence>NAVDKGNVGNPILSSVADTKNDVSFAHATEPYITDQNVFVGGNLYSRDELTNVTPNILSKTTRRLHLQPLHPISILRAYIESHFDGFHYFNSFSPIVTTAQNFDDLGFPKDHPGRSTTDSYYINKSIMLRTHTSAHQLQAFRSGAEKFLISADVYRRDEIDSCHYPIFHQMEGAQIFNTSNAVEETLSDMNRNPSQLTESIRTDDNTVIGSTNPIQPCHPIEAANATIAHLKHTLNVMVRKLFRDEKDLKVRWIDAYFPFTSPSWEMEIFYNGKWLEICGCGVVKQELLNKSGKPDKIGWAFGLGLERISMILFDIPDIRLFWSQDPRFSDQFKSGEITKFQMFSKYPSCIKDISFWTNDESGQEFHENNFCEIVRDIAGDLAEDVQLVGFYFLTV</sequence>
<gene>
    <name evidence="17" type="ORF">AMORRO_LOCUS4650</name>
</gene>